<evidence type="ECO:0000313" key="3">
    <source>
        <dbReference type="EMBL" id="QGU07115.1"/>
    </source>
</evidence>
<accession>A0A6B8W729</accession>
<proteinExistence type="predicted"/>
<dbReference type="GO" id="GO:0003677">
    <property type="term" value="F:DNA binding"/>
    <property type="evidence" value="ECO:0007669"/>
    <property type="project" value="InterPro"/>
</dbReference>
<reference evidence="3 4" key="1">
    <citation type="submission" date="2019-11" db="EMBL/GenBank/DDBJ databases">
        <title>Complete genome sequence of Corynebacterium kalinowskii 1959, a novel Corynebacterium species isolated from soil of a small paddock in Vilsendorf, Germany.</title>
        <authorList>
            <person name="Schaffert L."/>
            <person name="Ruwe M."/>
            <person name="Milse J."/>
            <person name="Hanuschka K."/>
            <person name="Ortseifen V."/>
            <person name="Droste J."/>
            <person name="Brandt D."/>
            <person name="Schlueter L."/>
            <person name="Kutter Y."/>
            <person name="Vinke S."/>
            <person name="Viehoefer P."/>
            <person name="Jacob L."/>
            <person name="Luebke N.-C."/>
            <person name="Schulte-Berndt E."/>
            <person name="Hain C."/>
            <person name="Linder M."/>
            <person name="Schmidt P."/>
            <person name="Wollenschlaeger L."/>
            <person name="Luttermann T."/>
            <person name="Thieme E."/>
            <person name="Hassa J."/>
            <person name="Haak M."/>
            <person name="Wittchen M."/>
            <person name="Mentz A."/>
            <person name="Persicke M."/>
            <person name="Busche T."/>
            <person name="Ruckert C."/>
        </authorList>
    </citation>
    <scope>NUCLEOTIDE SEQUENCE [LARGE SCALE GENOMIC DNA]</scope>
    <source>
        <strain evidence="3 4">2039</strain>
    </source>
</reference>
<name>A0A6B8W729_9CORY</name>
<dbReference type="AlphaFoldDB" id="A0A6B8W729"/>
<feature type="domain" description="Resolvase HTH" evidence="2">
    <location>
        <begin position="10"/>
        <end position="53"/>
    </location>
</feature>
<gene>
    <name evidence="3" type="ORF">COCCU_05855</name>
</gene>
<dbReference type="Pfam" id="PF02796">
    <property type="entry name" value="HTH_7"/>
    <property type="match status" value="1"/>
</dbReference>
<dbReference type="KEGG" id="cok:COCCU_05855"/>
<dbReference type="InterPro" id="IPR009057">
    <property type="entry name" value="Homeodomain-like_sf"/>
</dbReference>
<evidence type="ECO:0000313" key="4">
    <source>
        <dbReference type="Proteomes" id="UP000424462"/>
    </source>
</evidence>
<dbReference type="InterPro" id="IPR006120">
    <property type="entry name" value="Resolvase_HTH_dom"/>
</dbReference>
<dbReference type="EMBL" id="CP046455">
    <property type="protein sequence ID" value="QGU07115.1"/>
    <property type="molecule type" value="Genomic_DNA"/>
</dbReference>
<protein>
    <submittedName>
        <fullName evidence="3">Helix-turn-helix domain of resolvase</fullName>
    </submittedName>
</protein>
<evidence type="ECO:0000259" key="2">
    <source>
        <dbReference type="Pfam" id="PF02796"/>
    </source>
</evidence>
<dbReference type="Proteomes" id="UP000424462">
    <property type="component" value="Chromosome"/>
</dbReference>
<organism evidence="3 4">
    <name type="scientific">Corynebacterium occultum</name>
    <dbReference type="NCBI Taxonomy" id="2675219"/>
    <lineage>
        <taxon>Bacteria</taxon>
        <taxon>Bacillati</taxon>
        <taxon>Actinomycetota</taxon>
        <taxon>Actinomycetes</taxon>
        <taxon>Mycobacteriales</taxon>
        <taxon>Corynebacteriaceae</taxon>
        <taxon>Corynebacterium</taxon>
    </lineage>
</organism>
<keyword evidence="4" id="KW-1185">Reference proteome</keyword>
<feature type="region of interest" description="Disordered" evidence="1">
    <location>
        <begin position="1"/>
        <end position="29"/>
    </location>
</feature>
<dbReference type="RefSeq" id="WP_231598883.1">
    <property type="nucleotide sequence ID" value="NZ_CP046455.1"/>
</dbReference>
<evidence type="ECO:0000256" key="1">
    <source>
        <dbReference type="SAM" id="MobiDB-lite"/>
    </source>
</evidence>
<feature type="compositionally biased region" description="Basic residues" evidence="1">
    <location>
        <begin position="1"/>
        <end position="14"/>
    </location>
</feature>
<sequence>MAKKAGKYKGRKRSLTPEGVEEARRRAEAGESRIAIAKDLDISRATLYRALSERN</sequence>
<dbReference type="SUPFAM" id="SSF46689">
    <property type="entry name" value="Homeodomain-like"/>
    <property type="match status" value="1"/>
</dbReference>
<dbReference type="Gene3D" id="1.10.10.60">
    <property type="entry name" value="Homeodomain-like"/>
    <property type="match status" value="1"/>
</dbReference>
<dbReference type="GO" id="GO:0000150">
    <property type="term" value="F:DNA strand exchange activity"/>
    <property type="evidence" value="ECO:0007669"/>
    <property type="project" value="InterPro"/>
</dbReference>
<dbReference type="CDD" id="cd00569">
    <property type="entry name" value="HTH_Hin_like"/>
    <property type="match status" value="1"/>
</dbReference>